<dbReference type="Pfam" id="PF25121">
    <property type="entry name" value="RRM_ESF1"/>
    <property type="match status" value="1"/>
</dbReference>
<dbReference type="PANTHER" id="PTHR12202">
    <property type="entry name" value="ESF1 HOMOLOG"/>
    <property type="match status" value="1"/>
</dbReference>
<reference evidence="3 5" key="2">
    <citation type="submission" date="2018-11" db="EMBL/GenBank/DDBJ databases">
        <authorList>
            <consortium name="Pathogen Informatics"/>
        </authorList>
    </citation>
    <scope>NUCLEOTIDE SEQUENCE [LARGE SCALE GENOMIC DNA]</scope>
</reference>
<dbReference type="PANTHER" id="PTHR12202:SF0">
    <property type="entry name" value="ESF1 HOMOLOG"/>
    <property type="match status" value="1"/>
</dbReference>
<evidence type="ECO:0000313" key="5">
    <source>
        <dbReference type="Proteomes" id="UP000274504"/>
    </source>
</evidence>
<dbReference type="OrthoDB" id="431825at2759"/>
<accession>A0A0R3SF35</accession>
<dbReference type="WBParaSite" id="HDID_0000342401-mRNA-1">
    <property type="protein sequence ID" value="HDID_0000342401-mRNA-1"/>
    <property type="gene ID" value="HDID_0000342401"/>
</dbReference>
<feature type="compositionally biased region" description="Acidic residues" evidence="1">
    <location>
        <begin position="461"/>
        <end position="475"/>
    </location>
</feature>
<evidence type="ECO:0000313" key="6">
    <source>
        <dbReference type="Proteomes" id="UP000321570"/>
    </source>
</evidence>
<feature type="compositionally biased region" description="Basic residues" evidence="1">
    <location>
        <begin position="562"/>
        <end position="576"/>
    </location>
</feature>
<dbReference type="STRING" id="6216.A0A0R3SF35"/>
<name>A0A0R3SF35_HYMDI</name>
<feature type="compositionally biased region" description="Basic and acidic residues" evidence="1">
    <location>
        <begin position="420"/>
        <end position="431"/>
    </location>
</feature>
<protein>
    <submittedName>
        <fullName evidence="7">NUC153 domain-containing protein</fullName>
    </submittedName>
</protein>
<feature type="compositionally biased region" description="Basic and acidic residues" evidence="1">
    <location>
        <begin position="1"/>
        <end position="15"/>
    </location>
</feature>
<feature type="region of interest" description="Disordered" evidence="1">
    <location>
        <begin position="411"/>
        <end position="584"/>
    </location>
</feature>
<dbReference type="AlphaFoldDB" id="A0A0R3SF35"/>
<feature type="domain" description="ESF1 RRM" evidence="2">
    <location>
        <begin position="133"/>
        <end position="291"/>
    </location>
</feature>
<feature type="region of interest" description="Disordered" evidence="1">
    <location>
        <begin position="364"/>
        <end position="397"/>
    </location>
</feature>
<proteinExistence type="predicted"/>
<dbReference type="GO" id="GO:0006364">
    <property type="term" value="P:rRNA processing"/>
    <property type="evidence" value="ECO:0007669"/>
    <property type="project" value="InterPro"/>
</dbReference>
<evidence type="ECO:0000313" key="3">
    <source>
        <dbReference type="EMBL" id="VDL32465.1"/>
    </source>
</evidence>
<reference evidence="7" key="1">
    <citation type="submission" date="2017-02" db="UniProtKB">
        <authorList>
            <consortium name="WormBaseParasite"/>
        </authorList>
    </citation>
    <scope>IDENTIFICATION</scope>
</reference>
<evidence type="ECO:0000256" key="1">
    <source>
        <dbReference type="SAM" id="MobiDB-lite"/>
    </source>
</evidence>
<feature type="region of interest" description="Disordered" evidence="1">
    <location>
        <begin position="1"/>
        <end position="50"/>
    </location>
</feature>
<gene>
    <name evidence="3" type="ORF">HDID_LOCUS3422</name>
    <name evidence="4" type="ORF">WMSIL1_LOCUS13254</name>
</gene>
<dbReference type="EMBL" id="UYSG01001034">
    <property type="protein sequence ID" value="VDL32465.1"/>
    <property type="molecule type" value="Genomic_DNA"/>
</dbReference>
<dbReference type="Proteomes" id="UP000321570">
    <property type="component" value="Unassembled WGS sequence"/>
</dbReference>
<evidence type="ECO:0000313" key="7">
    <source>
        <dbReference type="WBParaSite" id="HDID_0000342401-mRNA-1"/>
    </source>
</evidence>
<feature type="compositionally biased region" description="Acidic residues" evidence="1">
    <location>
        <begin position="507"/>
        <end position="524"/>
    </location>
</feature>
<dbReference type="InterPro" id="IPR056750">
    <property type="entry name" value="RRM_ESF1"/>
</dbReference>
<evidence type="ECO:0000313" key="4">
    <source>
        <dbReference type="EMBL" id="VUZ55409.1"/>
    </source>
</evidence>
<feature type="region of interest" description="Disordered" evidence="1">
    <location>
        <begin position="179"/>
        <end position="212"/>
    </location>
</feature>
<feature type="compositionally biased region" description="Basic and acidic residues" evidence="1">
    <location>
        <begin position="179"/>
        <end position="192"/>
    </location>
</feature>
<feature type="compositionally biased region" description="Basic and acidic residues" evidence="1">
    <location>
        <begin position="62"/>
        <end position="75"/>
    </location>
</feature>
<feature type="region of interest" description="Disordered" evidence="1">
    <location>
        <begin position="62"/>
        <end position="112"/>
    </location>
</feature>
<keyword evidence="6" id="KW-1185">Reference proteome</keyword>
<dbReference type="Proteomes" id="UP000274504">
    <property type="component" value="Unassembled WGS sequence"/>
</dbReference>
<dbReference type="GO" id="GO:0003723">
    <property type="term" value="F:RNA binding"/>
    <property type="evidence" value="ECO:0007669"/>
    <property type="project" value="TreeGrafter"/>
</dbReference>
<evidence type="ECO:0000259" key="2">
    <source>
        <dbReference type="Pfam" id="PF25121"/>
    </source>
</evidence>
<dbReference type="InterPro" id="IPR039754">
    <property type="entry name" value="Esf1"/>
</dbReference>
<sequence length="653" mass="75024">MNDKELKEISRDPRFAGRLKKKTRKEKEAHNNLFEGIEEEETFKDKRGRPWSRKPVKYAKRLLEKEKEDESAKESEEYEADESDSMSEEESSGSESDSSEMGDEFVPEERLVDLQDADWFELVKDAEPIEEETRRLAVLHFDWDNANAETIFMALESFLPAGSTLEKVTIYPSEYGMQKMEKEERQGPRDIWENSDAEEEDKEEETEDPRNPIEMDADEKKAWSVTSVKVRRRLRRYQIQRLKYYYAIAEFDSKETAAAVYQACNDVEFADTGIRFDLRFVPDDMTFSVPPEWAHAVSECCEVNRLKYKPRTVENTALHSTRISLSWDRTPAARTQWLREQFAEDIDPKKLFSEGKAQLSEYVALSSSGQSTAAPSDVDEPDPAPTVPRIHKHRPPKVLPEELRAALLSALNDSNAEPAEDVKKKSDAEDGHDSDDSEDEAEDEEVYDLNDSDGHKGADASSEDEQYDLTTADDDTTTKKKTKKKKSSIAFAKGGRKTVSKRYLPEAIDEDNSDDDDSSLDFDDMDRMSDDDADGPEGRRKKKRRVEEVGISEGDPKEAKRREKKLAMRKKAQLKKQKQEKNREKLKELWTGANENDSRFDIFLTDPTFGVSQMHKEYKEAAEFLNFMRRRRGPLLAAKKRGDQGEAVSSKPQ</sequence>
<dbReference type="EMBL" id="CABIJS010000692">
    <property type="protein sequence ID" value="VUZ55409.1"/>
    <property type="molecule type" value="Genomic_DNA"/>
</dbReference>
<feature type="compositionally biased region" description="Acidic residues" evidence="1">
    <location>
        <begin position="193"/>
        <end position="207"/>
    </location>
</feature>
<feature type="compositionally biased region" description="Acidic residues" evidence="1">
    <location>
        <begin position="432"/>
        <end position="451"/>
    </location>
</feature>
<reference evidence="4 6" key="3">
    <citation type="submission" date="2019-07" db="EMBL/GenBank/DDBJ databases">
        <authorList>
            <person name="Jastrzebski P J."/>
            <person name="Paukszto L."/>
            <person name="Jastrzebski P J."/>
        </authorList>
    </citation>
    <scope>NUCLEOTIDE SEQUENCE [LARGE SCALE GENOMIC DNA]</scope>
    <source>
        <strain evidence="4 6">WMS-il1</strain>
    </source>
</reference>
<organism evidence="7">
    <name type="scientific">Hymenolepis diminuta</name>
    <name type="common">Rat tapeworm</name>
    <dbReference type="NCBI Taxonomy" id="6216"/>
    <lineage>
        <taxon>Eukaryota</taxon>
        <taxon>Metazoa</taxon>
        <taxon>Spiralia</taxon>
        <taxon>Lophotrochozoa</taxon>
        <taxon>Platyhelminthes</taxon>
        <taxon>Cestoda</taxon>
        <taxon>Eucestoda</taxon>
        <taxon>Cyclophyllidea</taxon>
        <taxon>Hymenolepididae</taxon>
        <taxon>Hymenolepis</taxon>
    </lineage>
</organism>
<feature type="compositionally biased region" description="Polar residues" evidence="1">
    <location>
        <begin position="365"/>
        <end position="374"/>
    </location>
</feature>
<feature type="compositionally biased region" description="Acidic residues" evidence="1">
    <location>
        <begin position="76"/>
        <end position="106"/>
    </location>
</feature>